<dbReference type="PROSITE" id="PS50206">
    <property type="entry name" value="RHODANESE_3"/>
    <property type="match status" value="1"/>
</dbReference>
<accession>A0A1H3VW24</accession>
<dbReference type="AlphaFoldDB" id="A0A1H3VW24"/>
<proteinExistence type="predicted"/>
<dbReference type="Pfam" id="PF00581">
    <property type="entry name" value="Rhodanese"/>
    <property type="match status" value="1"/>
</dbReference>
<evidence type="ECO:0000313" key="3">
    <source>
        <dbReference type="Proteomes" id="UP000199409"/>
    </source>
</evidence>
<dbReference type="OrthoDB" id="285281at2"/>
<gene>
    <name evidence="2" type="ORF">SAMN05660420_00322</name>
</gene>
<dbReference type="STRING" id="37625.SAMN05660420_00322"/>
<dbReference type="Proteomes" id="UP000199409">
    <property type="component" value="Unassembled WGS sequence"/>
</dbReference>
<dbReference type="EMBL" id="FNQN01000001">
    <property type="protein sequence ID" value="SDZ79055.1"/>
    <property type="molecule type" value="Genomic_DNA"/>
</dbReference>
<organism evidence="2 3">
    <name type="scientific">Desulfuromusa kysingii</name>
    <dbReference type="NCBI Taxonomy" id="37625"/>
    <lineage>
        <taxon>Bacteria</taxon>
        <taxon>Pseudomonadati</taxon>
        <taxon>Thermodesulfobacteriota</taxon>
        <taxon>Desulfuromonadia</taxon>
        <taxon>Desulfuromonadales</taxon>
        <taxon>Geopsychrobacteraceae</taxon>
        <taxon>Desulfuromusa</taxon>
    </lineage>
</organism>
<feature type="domain" description="Rhodanese" evidence="1">
    <location>
        <begin position="17"/>
        <end position="117"/>
    </location>
</feature>
<dbReference type="SUPFAM" id="SSF52821">
    <property type="entry name" value="Rhodanese/Cell cycle control phosphatase"/>
    <property type="match status" value="1"/>
</dbReference>
<protein>
    <submittedName>
        <fullName evidence="2">Rhodanese-related sulfurtransferase</fullName>
    </submittedName>
</protein>
<dbReference type="InterPro" id="IPR036873">
    <property type="entry name" value="Rhodanese-like_dom_sf"/>
</dbReference>
<keyword evidence="2" id="KW-0808">Transferase</keyword>
<dbReference type="RefSeq" id="WP_092344178.1">
    <property type="nucleotide sequence ID" value="NZ_FNQN01000001.1"/>
</dbReference>
<dbReference type="InterPro" id="IPR001763">
    <property type="entry name" value="Rhodanese-like_dom"/>
</dbReference>
<evidence type="ECO:0000313" key="2">
    <source>
        <dbReference type="EMBL" id="SDZ79055.1"/>
    </source>
</evidence>
<name>A0A1H3VW24_9BACT</name>
<keyword evidence="3" id="KW-1185">Reference proteome</keyword>
<dbReference type="GO" id="GO:0016740">
    <property type="term" value="F:transferase activity"/>
    <property type="evidence" value="ECO:0007669"/>
    <property type="project" value="UniProtKB-KW"/>
</dbReference>
<evidence type="ECO:0000259" key="1">
    <source>
        <dbReference type="PROSITE" id="PS50206"/>
    </source>
</evidence>
<sequence length="120" mass="13530">MRRTYKPIKSIEIADFLNHGAAIVDVRRAEEWRLTGVVAGSELLTFFDAQGQSQPEEWVQQLNARVAEERPLILICRTGHRTRLICEFLIAATSRPDIYNVTDGILGWLAEGLPVARVRG</sequence>
<dbReference type="SMART" id="SM00450">
    <property type="entry name" value="RHOD"/>
    <property type="match status" value="1"/>
</dbReference>
<reference evidence="2 3" key="1">
    <citation type="submission" date="2016-10" db="EMBL/GenBank/DDBJ databases">
        <authorList>
            <person name="de Groot N.N."/>
        </authorList>
    </citation>
    <scope>NUCLEOTIDE SEQUENCE [LARGE SCALE GENOMIC DNA]</scope>
    <source>
        <strain evidence="2 3">DSM 7343</strain>
    </source>
</reference>
<dbReference type="Gene3D" id="3.40.250.10">
    <property type="entry name" value="Rhodanese-like domain"/>
    <property type="match status" value="1"/>
</dbReference>